<gene>
    <name evidence="2" type="ordered locus">MTR_4g035885</name>
</gene>
<evidence type="ECO:0000313" key="4">
    <source>
        <dbReference type="Proteomes" id="UP000002051"/>
    </source>
</evidence>
<dbReference type="HOGENOM" id="CLU_2137190_0_0_1"/>
<accession>A0A072UJZ3</accession>
<feature type="transmembrane region" description="Helical" evidence="1">
    <location>
        <begin position="6"/>
        <end position="25"/>
    </location>
</feature>
<keyword evidence="4" id="KW-1185">Reference proteome</keyword>
<dbReference type="Proteomes" id="UP000002051">
    <property type="component" value="Chromosome 4"/>
</dbReference>
<dbReference type="AlphaFoldDB" id="A0A072UJZ3"/>
<evidence type="ECO:0000256" key="1">
    <source>
        <dbReference type="SAM" id="Phobius"/>
    </source>
</evidence>
<keyword evidence="1" id="KW-1133">Transmembrane helix</keyword>
<protein>
    <submittedName>
        <fullName evidence="2">Transmembrane protein, putative</fullName>
    </submittedName>
</protein>
<keyword evidence="1" id="KW-0472">Membrane</keyword>
<dbReference type="EMBL" id="CM001220">
    <property type="protein sequence ID" value="KEH29363.1"/>
    <property type="molecule type" value="Genomic_DNA"/>
</dbReference>
<keyword evidence="1 2" id="KW-0812">Transmembrane</keyword>
<sequence length="113" mass="12750">MHGSLNLALIICVIGGLSIMEFWYLRDFSVAQKICPLGDAIILNSTNVGLIPRGNSQTTMKTLTMFFYCSFAVQVWYQKDPRDMIQRAISHASTTPDTIFDQEERKNAGEKND</sequence>
<reference evidence="3" key="3">
    <citation type="submission" date="2015-04" db="UniProtKB">
        <authorList>
            <consortium name="EnsemblPlants"/>
        </authorList>
    </citation>
    <scope>IDENTIFICATION</scope>
    <source>
        <strain evidence="3">cv. Jemalong A17</strain>
    </source>
</reference>
<dbReference type="EnsemblPlants" id="KEH29363">
    <property type="protein sequence ID" value="KEH29363"/>
    <property type="gene ID" value="MTR_4g035885"/>
</dbReference>
<reference evidence="2 4" key="2">
    <citation type="journal article" date="2014" name="BMC Genomics">
        <title>An improved genome release (version Mt4.0) for the model legume Medicago truncatula.</title>
        <authorList>
            <person name="Tang H."/>
            <person name="Krishnakumar V."/>
            <person name="Bidwell S."/>
            <person name="Rosen B."/>
            <person name="Chan A."/>
            <person name="Zhou S."/>
            <person name="Gentzbittel L."/>
            <person name="Childs K.L."/>
            <person name="Yandell M."/>
            <person name="Gundlach H."/>
            <person name="Mayer K.F."/>
            <person name="Schwartz D.C."/>
            <person name="Town C.D."/>
        </authorList>
    </citation>
    <scope>GENOME REANNOTATION</scope>
    <source>
        <strain evidence="2">A17</strain>
        <strain evidence="3 4">cv. Jemalong A17</strain>
    </source>
</reference>
<proteinExistence type="predicted"/>
<evidence type="ECO:0000313" key="3">
    <source>
        <dbReference type="EnsemblPlants" id="KEH29363"/>
    </source>
</evidence>
<reference evidence="2 4" key="1">
    <citation type="journal article" date="2011" name="Nature">
        <title>The Medicago genome provides insight into the evolution of rhizobial symbioses.</title>
        <authorList>
            <person name="Young N.D."/>
            <person name="Debelle F."/>
            <person name="Oldroyd G.E."/>
            <person name="Geurts R."/>
            <person name="Cannon S.B."/>
            <person name="Udvardi M.K."/>
            <person name="Benedito V.A."/>
            <person name="Mayer K.F."/>
            <person name="Gouzy J."/>
            <person name="Schoof H."/>
            <person name="Van de Peer Y."/>
            <person name="Proost S."/>
            <person name="Cook D.R."/>
            <person name="Meyers B.C."/>
            <person name="Spannagl M."/>
            <person name="Cheung F."/>
            <person name="De Mita S."/>
            <person name="Krishnakumar V."/>
            <person name="Gundlach H."/>
            <person name="Zhou S."/>
            <person name="Mudge J."/>
            <person name="Bharti A.K."/>
            <person name="Murray J.D."/>
            <person name="Naoumkina M.A."/>
            <person name="Rosen B."/>
            <person name="Silverstein K.A."/>
            <person name="Tang H."/>
            <person name="Rombauts S."/>
            <person name="Zhao P.X."/>
            <person name="Zhou P."/>
            <person name="Barbe V."/>
            <person name="Bardou P."/>
            <person name="Bechner M."/>
            <person name="Bellec A."/>
            <person name="Berger A."/>
            <person name="Berges H."/>
            <person name="Bidwell S."/>
            <person name="Bisseling T."/>
            <person name="Choisne N."/>
            <person name="Couloux A."/>
            <person name="Denny R."/>
            <person name="Deshpande S."/>
            <person name="Dai X."/>
            <person name="Doyle J.J."/>
            <person name="Dudez A.M."/>
            <person name="Farmer A.D."/>
            <person name="Fouteau S."/>
            <person name="Franken C."/>
            <person name="Gibelin C."/>
            <person name="Gish J."/>
            <person name="Goldstein S."/>
            <person name="Gonzalez A.J."/>
            <person name="Green P.J."/>
            <person name="Hallab A."/>
            <person name="Hartog M."/>
            <person name="Hua A."/>
            <person name="Humphray S.J."/>
            <person name="Jeong D.H."/>
            <person name="Jing Y."/>
            <person name="Jocker A."/>
            <person name="Kenton S.M."/>
            <person name="Kim D.J."/>
            <person name="Klee K."/>
            <person name="Lai H."/>
            <person name="Lang C."/>
            <person name="Lin S."/>
            <person name="Macmil S.L."/>
            <person name="Magdelenat G."/>
            <person name="Matthews L."/>
            <person name="McCorrison J."/>
            <person name="Monaghan E.L."/>
            <person name="Mun J.H."/>
            <person name="Najar F.Z."/>
            <person name="Nicholson C."/>
            <person name="Noirot C."/>
            <person name="O'Bleness M."/>
            <person name="Paule C.R."/>
            <person name="Poulain J."/>
            <person name="Prion F."/>
            <person name="Qin B."/>
            <person name="Qu C."/>
            <person name="Retzel E.F."/>
            <person name="Riddle C."/>
            <person name="Sallet E."/>
            <person name="Samain S."/>
            <person name="Samson N."/>
            <person name="Sanders I."/>
            <person name="Saurat O."/>
            <person name="Scarpelli C."/>
            <person name="Schiex T."/>
            <person name="Segurens B."/>
            <person name="Severin A.J."/>
            <person name="Sherrier D.J."/>
            <person name="Shi R."/>
            <person name="Sims S."/>
            <person name="Singer S.R."/>
            <person name="Sinharoy S."/>
            <person name="Sterck L."/>
            <person name="Viollet A."/>
            <person name="Wang B.B."/>
            <person name="Wang K."/>
            <person name="Wang M."/>
            <person name="Wang X."/>
            <person name="Warfsmann J."/>
            <person name="Weissenbach J."/>
            <person name="White D.D."/>
            <person name="White J.D."/>
            <person name="Wiley G.B."/>
            <person name="Wincker P."/>
            <person name="Xing Y."/>
            <person name="Yang L."/>
            <person name="Yao Z."/>
            <person name="Ying F."/>
            <person name="Zhai J."/>
            <person name="Zhou L."/>
            <person name="Zuber A."/>
            <person name="Denarie J."/>
            <person name="Dixon R.A."/>
            <person name="May G.D."/>
            <person name="Schwartz D.C."/>
            <person name="Rogers J."/>
            <person name="Quetier F."/>
            <person name="Town C.D."/>
            <person name="Roe B.A."/>
        </authorList>
    </citation>
    <scope>NUCLEOTIDE SEQUENCE [LARGE SCALE GENOMIC DNA]</scope>
    <source>
        <strain evidence="2">A17</strain>
        <strain evidence="3 4">cv. Jemalong A17</strain>
    </source>
</reference>
<organism evidence="2 4">
    <name type="scientific">Medicago truncatula</name>
    <name type="common">Barrel medic</name>
    <name type="synonym">Medicago tribuloides</name>
    <dbReference type="NCBI Taxonomy" id="3880"/>
    <lineage>
        <taxon>Eukaryota</taxon>
        <taxon>Viridiplantae</taxon>
        <taxon>Streptophyta</taxon>
        <taxon>Embryophyta</taxon>
        <taxon>Tracheophyta</taxon>
        <taxon>Spermatophyta</taxon>
        <taxon>Magnoliopsida</taxon>
        <taxon>eudicotyledons</taxon>
        <taxon>Gunneridae</taxon>
        <taxon>Pentapetalae</taxon>
        <taxon>rosids</taxon>
        <taxon>fabids</taxon>
        <taxon>Fabales</taxon>
        <taxon>Fabaceae</taxon>
        <taxon>Papilionoideae</taxon>
        <taxon>50 kb inversion clade</taxon>
        <taxon>NPAAA clade</taxon>
        <taxon>Hologalegina</taxon>
        <taxon>IRL clade</taxon>
        <taxon>Trifolieae</taxon>
        <taxon>Medicago</taxon>
    </lineage>
</organism>
<evidence type="ECO:0000313" key="2">
    <source>
        <dbReference type="EMBL" id="KEH29363.1"/>
    </source>
</evidence>
<name>A0A072UJZ3_MEDTR</name>